<name>A0A2T0UXZ7_9MICO</name>
<comment type="caution">
    <text evidence="2">The sequence shown here is derived from an EMBL/GenBank/DDBJ whole genome shotgun (WGS) entry which is preliminary data.</text>
</comment>
<keyword evidence="3" id="KW-1185">Reference proteome</keyword>
<feature type="compositionally biased region" description="Acidic residues" evidence="1">
    <location>
        <begin position="177"/>
        <end position="186"/>
    </location>
</feature>
<proteinExistence type="predicted"/>
<reference evidence="2 3" key="1">
    <citation type="submission" date="2018-03" db="EMBL/GenBank/DDBJ databases">
        <title>Genomic Encyclopedia of Archaeal and Bacterial Type Strains, Phase II (KMG-II): from individual species to whole genera.</title>
        <authorList>
            <person name="Goeker M."/>
        </authorList>
    </citation>
    <scope>NUCLEOTIDE SEQUENCE [LARGE SCALE GENOMIC DNA]</scope>
    <source>
        <strain evidence="2 3">ATCC BAA-1496</strain>
    </source>
</reference>
<feature type="region of interest" description="Disordered" evidence="1">
    <location>
        <begin position="160"/>
        <end position="189"/>
    </location>
</feature>
<evidence type="ECO:0000313" key="2">
    <source>
        <dbReference type="EMBL" id="PRY62805.1"/>
    </source>
</evidence>
<evidence type="ECO:0000256" key="1">
    <source>
        <dbReference type="SAM" id="MobiDB-lite"/>
    </source>
</evidence>
<gene>
    <name evidence="2" type="ORF">BCF74_10311</name>
</gene>
<dbReference type="AlphaFoldDB" id="A0A2T0UXZ7"/>
<sequence length="324" mass="35371">MVPTMMVNTMTATNQQPAKDVPGVIEVTEGLRYWARTSSGDPTAIAASRAITHHNWHAADSMPAPRHYDSSAARSALEAVRAGVLPREAFNDEADGDVPRTTTGMQAAVTLKLLHDAGAPLELMSVLTDAYGVDIHDVSLVWVRPGSDEHEVVEQNRIEGTGSDGFQRGGRPYVEPSLEDEDEESSAEPAFVPWNSDAIDRGTKAHKKLENELAQLVRERGLLPLSPHGGDEPFDVAWVADGVLHICEVKSLTQANQESQLRLGLGQLLGYLYRTKAEHWPGIDRKRGVLAVEGAPKHLDWVDVCAEHGVTLTWPEHFSELFGA</sequence>
<protein>
    <submittedName>
        <fullName evidence="2">Uncharacterized protein</fullName>
    </submittedName>
</protein>
<organism evidence="2 3">
    <name type="scientific">Knoellia remsis</name>
    <dbReference type="NCBI Taxonomy" id="407159"/>
    <lineage>
        <taxon>Bacteria</taxon>
        <taxon>Bacillati</taxon>
        <taxon>Actinomycetota</taxon>
        <taxon>Actinomycetes</taxon>
        <taxon>Micrococcales</taxon>
        <taxon>Intrasporangiaceae</taxon>
        <taxon>Knoellia</taxon>
    </lineage>
</organism>
<dbReference type="EMBL" id="PVTI01000003">
    <property type="protein sequence ID" value="PRY62805.1"/>
    <property type="molecule type" value="Genomic_DNA"/>
</dbReference>
<accession>A0A2T0UXZ7</accession>
<dbReference type="Proteomes" id="UP000237822">
    <property type="component" value="Unassembled WGS sequence"/>
</dbReference>
<evidence type="ECO:0000313" key="3">
    <source>
        <dbReference type="Proteomes" id="UP000237822"/>
    </source>
</evidence>